<dbReference type="EMBL" id="JBHSRD010000003">
    <property type="protein sequence ID" value="MFC6006619.1"/>
    <property type="molecule type" value="Genomic_DNA"/>
</dbReference>
<keyword evidence="4" id="KW-0503">Monooxygenase</keyword>
<evidence type="ECO:0000313" key="6">
    <source>
        <dbReference type="EMBL" id="MFC6006619.1"/>
    </source>
</evidence>
<dbReference type="InterPro" id="IPR011251">
    <property type="entry name" value="Luciferase-like_dom"/>
</dbReference>
<dbReference type="RefSeq" id="WP_345718097.1">
    <property type="nucleotide sequence ID" value="NZ_BAABFP010000008.1"/>
</dbReference>
<dbReference type="InterPro" id="IPR036661">
    <property type="entry name" value="Luciferase-like_sf"/>
</dbReference>
<keyword evidence="3 6" id="KW-0560">Oxidoreductase</keyword>
<dbReference type="Gene3D" id="3.20.20.30">
    <property type="entry name" value="Luciferase-like domain"/>
    <property type="match status" value="1"/>
</dbReference>
<evidence type="ECO:0000256" key="4">
    <source>
        <dbReference type="ARBA" id="ARBA00023033"/>
    </source>
</evidence>
<dbReference type="Pfam" id="PF00296">
    <property type="entry name" value="Bac_luciferase"/>
    <property type="match status" value="1"/>
</dbReference>
<gene>
    <name evidence="6" type="ORF">ACFQDO_05690</name>
</gene>
<dbReference type="PANTHER" id="PTHR42847">
    <property type="entry name" value="ALKANESULFONATE MONOOXYGENASE"/>
    <property type="match status" value="1"/>
</dbReference>
<reference evidence="7" key="1">
    <citation type="journal article" date="2019" name="Int. J. Syst. Evol. Microbiol.">
        <title>The Global Catalogue of Microorganisms (GCM) 10K type strain sequencing project: providing services to taxonomists for standard genome sequencing and annotation.</title>
        <authorList>
            <consortium name="The Broad Institute Genomics Platform"/>
            <consortium name="The Broad Institute Genome Sequencing Center for Infectious Disease"/>
            <person name="Wu L."/>
            <person name="Ma J."/>
        </authorList>
    </citation>
    <scope>NUCLEOTIDE SEQUENCE [LARGE SCALE GENOMIC DNA]</scope>
    <source>
        <strain evidence="7">KACC 14249</strain>
    </source>
</reference>
<dbReference type="SUPFAM" id="SSF51679">
    <property type="entry name" value="Bacterial luciferase-like"/>
    <property type="match status" value="1"/>
</dbReference>
<keyword evidence="2" id="KW-0288">FMN</keyword>
<accession>A0ABW1JBT1</accession>
<protein>
    <submittedName>
        <fullName evidence="6">LLM class flavin-dependent oxidoreductase</fullName>
        <ecNumber evidence="6">1.-.-.-</ecNumber>
    </submittedName>
</protein>
<evidence type="ECO:0000256" key="2">
    <source>
        <dbReference type="ARBA" id="ARBA00022643"/>
    </source>
</evidence>
<evidence type="ECO:0000256" key="3">
    <source>
        <dbReference type="ARBA" id="ARBA00023002"/>
    </source>
</evidence>
<feature type="domain" description="Luciferase-like" evidence="5">
    <location>
        <begin position="16"/>
        <end position="201"/>
    </location>
</feature>
<name>A0ABW1JBT1_9ACTN</name>
<dbReference type="EC" id="1.-.-.-" evidence="6"/>
<evidence type="ECO:0000313" key="7">
    <source>
        <dbReference type="Proteomes" id="UP001596189"/>
    </source>
</evidence>
<proteinExistence type="predicted"/>
<dbReference type="PANTHER" id="PTHR42847:SF4">
    <property type="entry name" value="ALKANESULFONATE MONOOXYGENASE-RELATED"/>
    <property type="match status" value="1"/>
</dbReference>
<evidence type="ECO:0000256" key="1">
    <source>
        <dbReference type="ARBA" id="ARBA00022630"/>
    </source>
</evidence>
<keyword evidence="1" id="KW-0285">Flavoprotein</keyword>
<dbReference type="GO" id="GO:0016491">
    <property type="term" value="F:oxidoreductase activity"/>
    <property type="evidence" value="ECO:0007669"/>
    <property type="project" value="UniProtKB-KW"/>
</dbReference>
<dbReference type="InterPro" id="IPR050172">
    <property type="entry name" value="SsuD_RutA_monooxygenase"/>
</dbReference>
<organism evidence="6 7">
    <name type="scientific">Angustibacter luteus</name>
    <dbReference type="NCBI Taxonomy" id="658456"/>
    <lineage>
        <taxon>Bacteria</taxon>
        <taxon>Bacillati</taxon>
        <taxon>Actinomycetota</taxon>
        <taxon>Actinomycetes</taxon>
        <taxon>Kineosporiales</taxon>
        <taxon>Kineosporiaceae</taxon>
    </lineage>
</organism>
<evidence type="ECO:0000259" key="5">
    <source>
        <dbReference type="Pfam" id="PF00296"/>
    </source>
</evidence>
<comment type="caution">
    <text evidence="6">The sequence shown here is derived from an EMBL/GenBank/DDBJ whole genome shotgun (WGS) entry which is preliminary data.</text>
</comment>
<dbReference type="Proteomes" id="UP001596189">
    <property type="component" value="Unassembled WGS sequence"/>
</dbReference>
<keyword evidence="7" id="KW-1185">Reference proteome</keyword>
<sequence length="297" mass="31520">MAASAGPNIGVVVLPQQRWAEAAARWRAVEQMGFAHAWTYDHLAWQSLADEPWFATVPTLTAAALVTERIRLGTWVASPNYRHPVPFAKDLMSLDDVSGGRFLLGVGAGGSGWDAAVLGVEAPSPGARVRRLEEFVQLLDLLLTQPSTTWRGEWFSAVEARMVPGSVERPRMPFVVAANGPKGIAVAARRGDAWATTGAPASSDGADDQDAWWRGVAGLVGRFEDAAGEAGRDPVAMGRYLNLDSGAVFSLSSADAFADAVGRAAELGFTDVVTHWPREAGIYAGDVRVLEAIAPNA</sequence>